<protein>
    <submittedName>
        <fullName evidence="1">Uncharacterized protein</fullName>
    </submittedName>
</protein>
<gene>
    <name evidence="1" type="ORF">MM415B04497_0002</name>
</gene>
<dbReference type="EMBL" id="MT143093">
    <property type="protein sequence ID" value="QJA92743.1"/>
    <property type="molecule type" value="Genomic_DNA"/>
</dbReference>
<reference evidence="1" key="1">
    <citation type="submission" date="2020-03" db="EMBL/GenBank/DDBJ databases">
        <title>The deep terrestrial virosphere.</title>
        <authorList>
            <person name="Holmfeldt K."/>
            <person name="Nilsson E."/>
            <person name="Simone D."/>
            <person name="Lopez-Fernandez M."/>
            <person name="Wu X."/>
            <person name="de Brujin I."/>
            <person name="Lundin D."/>
            <person name="Andersson A."/>
            <person name="Bertilsson S."/>
            <person name="Dopson M."/>
        </authorList>
    </citation>
    <scope>NUCLEOTIDE SEQUENCE</scope>
    <source>
        <strain evidence="1">MM415B04497</strain>
    </source>
</reference>
<sequence length="54" mass="6182">MKKEGFVECGCCGSYHQIDFHGDCRDDGNRFHFDELPEGADILTLEEQMEGKNE</sequence>
<proteinExistence type="predicted"/>
<evidence type="ECO:0000313" key="1">
    <source>
        <dbReference type="EMBL" id="QJA92743.1"/>
    </source>
</evidence>
<dbReference type="AlphaFoldDB" id="A0A6M3LEB3"/>
<accession>A0A6M3LEB3</accession>
<name>A0A6M3LEB3_9ZZZZ</name>
<organism evidence="1">
    <name type="scientific">viral metagenome</name>
    <dbReference type="NCBI Taxonomy" id="1070528"/>
    <lineage>
        <taxon>unclassified sequences</taxon>
        <taxon>metagenomes</taxon>
        <taxon>organismal metagenomes</taxon>
    </lineage>
</organism>